<accession>A0ABW1PI31</accession>
<comment type="caution">
    <text evidence="3">The sequence shown here is derived from an EMBL/GenBank/DDBJ whole genome shotgun (WGS) entry which is preliminary data.</text>
</comment>
<dbReference type="PANTHER" id="PTHR15337:SF11">
    <property type="entry name" value="THIOREDOXIN DOMAIN-CONTAINING PROTEIN"/>
    <property type="match status" value="1"/>
</dbReference>
<dbReference type="PANTHER" id="PTHR15337">
    <property type="entry name" value="ANTERIOR GRADIENT PROTEIN-RELATED"/>
    <property type="match status" value="1"/>
</dbReference>
<evidence type="ECO:0000256" key="1">
    <source>
        <dbReference type="ARBA" id="ARBA00022729"/>
    </source>
</evidence>
<dbReference type="PROSITE" id="PS51354">
    <property type="entry name" value="GLUTAREDOXIN_2"/>
    <property type="match status" value="1"/>
</dbReference>
<dbReference type="SUPFAM" id="SSF81901">
    <property type="entry name" value="HCP-like"/>
    <property type="match status" value="1"/>
</dbReference>
<proteinExistence type="predicted"/>
<dbReference type="InterPro" id="IPR036249">
    <property type="entry name" value="Thioredoxin-like_sf"/>
</dbReference>
<dbReference type="InterPro" id="IPR051099">
    <property type="entry name" value="AGR/TXD"/>
</dbReference>
<dbReference type="Proteomes" id="UP001596287">
    <property type="component" value="Unassembled WGS sequence"/>
</dbReference>
<evidence type="ECO:0000313" key="4">
    <source>
        <dbReference type="Proteomes" id="UP001596287"/>
    </source>
</evidence>
<keyword evidence="1" id="KW-0732">Signal</keyword>
<dbReference type="PROSITE" id="PS51352">
    <property type="entry name" value="THIOREDOXIN_2"/>
    <property type="match status" value="1"/>
</dbReference>
<organism evidence="3 4">
    <name type="scientific">Flavobacterium qiangtangense</name>
    <dbReference type="NCBI Taxonomy" id="1442595"/>
    <lineage>
        <taxon>Bacteria</taxon>
        <taxon>Pseudomonadati</taxon>
        <taxon>Bacteroidota</taxon>
        <taxon>Flavobacteriia</taxon>
        <taxon>Flavobacteriales</taxon>
        <taxon>Flavobacteriaceae</taxon>
        <taxon>Flavobacterium</taxon>
    </lineage>
</organism>
<dbReference type="Pfam" id="PF13098">
    <property type="entry name" value="Thioredoxin_2"/>
    <property type="match status" value="1"/>
</dbReference>
<keyword evidence="4" id="KW-1185">Reference proteome</keyword>
<dbReference type="Gene3D" id="3.40.30.10">
    <property type="entry name" value="Glutaredoxin"/>
    <property type="match status" value="1"/>
</dbReference>
<evidence type="ECO:0000313" key="3">
    <source>
        <dbReference type="EMBL" id="MFC6095278.1"/>
    </source>
</evidence>
<dbReference type="SUPFAM" id="SSF52833">
    <property type="entry name" value="Thioredoxin-like"/>
    <property type="match status" value="1"/>
</dbReference>
<dbReference type="RefSeq" id="WP_379789887.1">
    <property type="nucleotide sequence ID" value="NZ_JBHSQB010000003.1"/>
</dbReference>
<dbReference type="InterPro" id="IPR013766">
    <property type="entry name" value="Thioredoxin_domain"/>
</dbReference>
<name>A0ABW1PI31_9FLAO</name>
<protein>
    <submittedName>
        <fullName evidence="3">Thioredoxin family protein</fullName>
    </submittedName>
</protein>
<sequence>MQLIKTYFFLFTCIFILQNTSAQNSISFDESSFDKIILKAKKEKKPIFYMAYATWCPHCNKMKKEVLSDKNVIAFFNANFVNAQQDVDEADGKMVKEKLGVKSLPTFAFLDENGTVLYRLSGEYSAEQFLFEAKNALNPKLQLPYLEKQFNEDISNADKCLAYISTLRKGTDRKTLSVPAHKYLATQTEKQLASEKNWMIISNGVTDIQSKEFQYVLNHKKDFEAIVGEKRVTRKLANIVTESLKPLMESLDTTNYYKQRGISKTVGIRVTDSLIFNYDLTLTEASENWKNYSEFAGESVTKFAWENPSLLKEIAMNYEKNIADKSKLKEAITWMSRSLELNESYDGFILMSKLYGKTSDKNQAISYAKKARKLGDELGVNPEETNALYKQLGIK</sequence>
<dbReference type="EMBL" id="JBHSQB010000003">
    <property type="protein sequence ID" value="MFC6095278.1"/>
    <property type="molecule type" value="Genomic_DNA"/>
</dbReference>
<evidence type="ECO:0000259" key="2">
    <source>
        <dbReference type="PROSITE" id="PS51352"/>
    </source>
</evidence>
<feature type="domain" description="Thioredoxin" evidence="2">
    <location>
        <begin position="14"/>
        <end position="138"/>
    </location>
</feature>
<reference evidence="4" key="1">
    <citation type="journal article" date="2019" name="Int. J. Syst. Evol. Microbiol.">
        <title>The Global Catalogue of Microorganisms (GCM) 10K type strain sequencing project: providing services to taxonomists for standard genome sequencing and annotation.</title>
        <authorList>
            <consortium name="The Broad Institute Genomics Platform"/>
            <consortium name="The Broad Institute Genome Sequencing Center for Infectious Disease"/>
            <person name="Wu L."/>
            <person name="Ma J."/>
        </authorList>
    </citation>
    <scope>NUCLEOTIDE SEQUENCE [LARGE SCALE GENOMIC DNA]</scope>
    <source>
        <strain evidence="4">CCUG 49679</strain>
    </source>
</reference>
<gene>
    <name evidence="3" type="ORF">ACFPVY_01350</name>
</gene>
<dbReference type="InterPro" id="IPR012336">
    <property type="entry name" value="Thioredoxin-like_fold"/>
</dbReference>